<organism evidence="1 2">
    <name type="scientific">Ferrimicrobium acidiphilum</name>
    <dbReference type="NCBI Taxonomy" id="121039"/>
    <lineage>
        <taxon>Bacteria</taxon>
        <taxon>Bacillati</taxon>
        <taxon>Actinomycetota</taxon>
        <taxon>Acidimicrobiia</taxon>
        <taxon>Acidimicrobiales</taxon>
        <taxon>Acidimicrobiaceae</taxon>
        <taxon>Ferrimicrobium</taxon>
    </lineage>
</organism>
<name>A0ABV3Y0N2_9ACTN</name>
<dbReference type="Proteomes" id="UP001560267">
    <property type="component" value="Unassembled WGS sequence"/>
</dbReference>
<reference evidence="1 2" key="1">
    <citation type="submission" date="2024-07" db="EMBL/GenBank/DDBJ databases">
        <title>Draft Genome Sequence of Ferrimicrobium acidiphilum Strain YE2023, Isolated from a Pulp of Bioleach Reactor.</title>
        <authorList>
            <person name="Elkina Y.A."/>
            <person name="Bulaeva A.G."/>
            <person name="Beletsky A.V."/>
            <person name="Mardanov A.V."/>
        </authorList>
    </citation>
    <scope>NUCLEOTIDE SEQUENCE [LARGE SCALE GENOMIC DNA]</scope>
    <source>
        <strain evidence="1 2">YE2023</strain>
    </source>
</reference>
<dbReference type="InterPro" id="IPR034660">
    <property type="entry name" value="DinB/YfiT-like"/>
</dbReference>
<dbReference type="Pfam" id="PF04978">
    <property type="entry name" value="MST"/>
    <property type="match status" value="1"/>
</dbReference>
<accession>A0ABV3Y0N2</accession>
<dbReference type="InterPro" id="IPR007061">
    <property type="entry name" value="MST-like"/>
</dbReference>
<dbReference type="RefSeq" id="WP_369084313.1">
    <property type="nucleotide sequence ID" value="NZ_JBFSHR010000010.1"/>
</dbReference>
<sequence length="199" mass="22227">MSAAPGLGALAGRWSLAVGDLIDERRSEPPLDVDEWSMLEGWLDYHRTTLVLKCQGLSDTQLVATSRLSLLGLIRHMSEVELYWTSTVFCGNPASYYVNDVHPEADFEDLKLGSSAASLHLLEMQIRKSNEVVGSASLDQVSNDVNNPVSLRWILTHLMEEYALPTVMPISFERWLMVPWGAEASEHRIQGSRASLVTW</sequence>
<dbReference type="Gene3D" id="1.20.120.450">
    <property type="entry name" value="dinb family like domain"/>
    <property type="match status" value="1"/>
</dbReference>
<protein>
    <submittedName>
        <fullName evidence="1">DUF664 domain-containing protein</fullName>
    </submittedName>
</protein>
<evidence type="ECO:0000313" key="2">
    <source>
        <dbReference type="Proteomes" id="UP001560267"/>
    </source>
</evidence>
<evidence type="ECO:0000313" key="1">
    <source>
        <dbReference type="EMBL" id="MEX6429107.1"/>
    </source>
</evidence>
<dbReference type="SUPFAM" id="SSF109854">
    <property type="entry name" value="DinB/YfiT-like putative metalloenzymes"/>
    <property type="match status" value="1"/>
</dbReference>
<gene>
    <name evidence="1" type="ORF">AB6A68_04560</name>
</gene>
<proteinExistence type="predicted"/>
<dbReference type="EMBL" id="JBFSHR010000010">
    <property type="protein sequence ID" value="MEX6429107.1"/>
    <property type="molecule type" value="Genomic_DNA"/>
</dbReference>
<keyword evidence="2" id="KW-1185">Reference proteome</keyword>
<comment type="caution">
    <text evidence="1">The sequence shown here is derived from an EMBL/GenBank/DDBJ whole genome shotgun (WGS) entry which is preliminary data.</text>
</comment>